<comment type="caution">
    <text evidence="2">The sequence shown here is derived from an EMBL/GenBank/DDBJ whole genome shotgun (WGS) entry which is preliminary data.</text>
</comment>
<feature type="compositionally biased region" description="Acidic residues" evidence="1">
    <location>
        <begin position="42"/>
        <end position="60"/>
    </location>
</feature>
<feature type="region of interest" description="Disordered" evidence="1">
    <location>
        <begin position="1"/>
        <end position="90"/>
    </location>
</feature>
<name>A0A917CM77_9NOCA</name>
<protein>
    <recommendedName>
        <fullName evidence="4">Autophagy-related protein 2</fullName>
    </recommendedName>
</protein>
<reference evidence="2" key="2">
    <citation type="submission" date="2020-09" db="EMBL/GenBank/DDBJ databases">
        <authorList>
            <person name="Sun Q."/>
            <person name="Sedlacek I."/>
        </authorList>
    </citation>
    <scope>NUCLEOTIDE SEQUENCE</scope>
    <source>
        <strain evidence="2">CCM 7905</strain>
    </source>
</reference>
<dbReference type="Proteomes" id="UP000654257">
    <property type="component" value="Unassembled WGS sequence"/>
</dbReference>
<feature type="compositionally biased region" description="Basic and acidic residues" evidence="1">
    <location>
        <begin position="81"/>
        <end position="90"/>
    </location>
</feature>
<feature type="compositionally biased region" description="Basic and acidic residues" evidence="1">
    <location>
        <begin position="32"/>
        <end position="41"/>
    </location>
</feature>
<evidence type="ECO:0000313" key="3">
    <source>
        <dbReference type="Proteomes" id="UP000654257"/>
    </source>
</evidence>
<keyword evidence="3" id="KW-1185">Reference proteome</keyword>
<sequence length="90" mass="9646">MTDSSENTVDATQDPAAHTKGLDADDAQSPGERAEAVREFDDHSDDEGPDTLDGSEEEHDGDFRDDGKTLPTPHTSTEASDDPKATSRTE</sequence>
<dbReference type="EMBL" id="BMCU01000001">
    <property type="protein sequence ID" value="GGF92510.1"/>
    <property type="molecule type" value="Genomic_DNA"/>
</dbReference>
<feature type="compositionally biased region" description="Polar residues" evidence="1">
    <location>
        <begin position="1"/>
        <end position="11"/>
    </location>
</feature>
<organism evidence="2 3">
    <name type="scientific">Rhodococcoides trifolii</name>
    <dbReference type="NCBI Taxonomy" id="908250"/>
    <lineage>
        <taxon>Bacteria</taxon>
        <taxon>Bacillati</taxon>
        <taxon>Actinomycetota</taxon>
        <taxon>Actinomycetes</taxon>
        <taxon>Mycobacteriales</taxon>
        <taxon>Nocardiaceae</taxon>
        <taxon>Rhodococcoides</taxon>
    </lineage>
</organism>
<accession>A0A917CM77</accession>
<evidence type="ECO:0000313" key="2">
    <source>
        <dbReference type="EMBL" id="GGF92510.1"/>
    </source>
</evidence>
<dbReference type="AlphaFoldDB" id="A0A917CM77"/>
<dbReference type="RefSeq" id="WP_188542935.1">
    <property type="nucleotide sequence ID" value="NZ_BMCU01000001.1"/>
</dbReference>
<gene>
    <name evidence="2" type="ORF">GCM10007304_02940</name>
</gene>
<evidence type="ECO:0000256" key="1">
    <source>
        <dbReference type="SAM" id="MobiDB-lite"/>
    </source>
</evidence>
<reference evidence="2" key="1">
    <citation type="journal article" date="2014" name="Int. J. Syst. Evol. Microbiol.">
        <title>Complete genome sequence of Corynebacterium casei LMG S-19264T (=DSM 44701T), isolated from a smear-ripened cheese.</title>
        <authorList>
            <consortium name="US DOE Joint Genome Institute (JGI-PGF)"/>
            <person name="Walter F."/>
            <person name="Albersmeier A."/>
            <person name="Kalinowski J."/>
            <person name="Ruckert C."/>
        </authorList>
    </citation>
    <scope>NUCLEOTIDE SEQUENCE</scope>
    <source>
        <strain evidence="2">CCM 7905</strain>
    </source>
</reference>
<proteinExistence type="predicted"/>
<evidence type="ECO:0008006" key="4">
    <source>
        <dbReference type="Google" id="ProtNLM"/>
    </source>
</evidence>